<feature type="compositionally biased region" description="Basic and acidic residues" evidence="1">
    <location>
        <begin position="62"/>
        <end position="83"/>
    </location>
</feature>
<comment type="caution">
    <text evidence="2">The sequence shown here is derived from an EMBL/GenBank/DDBJ whole genome shotgun (WGS) entry which is preliminary data.</text>
</comment>
<proteinExistence type="predicted"/>
<evidence type="ECO:0000313" key="3">
    <source>
        <dbReference type="Proteomes" id="UP000284706"/>
    </source>
</evidence>
<keyword evidence="3" id="KW-1185">Reference proteome</keyword>
<protein>
    <submittedName>
        <fullName evidence="2">Uncharacterized protein</fullName>
    </submittedName>
</protein>
<evidence type="ECO:0000313" key="2">
    <source>
        <dbReference type="EMBL" id="PPQ66931.1"/>
    </source>
</evidence>
<evidence type="ECO:0000256" key="1">
    <source>
        <dbReference type="SAM" id="MobiDB-lite"/>
    </source>
</evidence>
<reference evidence="2 3" key="1">
    <citation type="journal article" date="2018" name="Evol. Lett.">
        <title>Horizontal gene cluster transfer increased hallucinogenic mushroom diversity.</title>
        <authorList>
            <person name="Reynolds H.T."/>
            <person name="Vijayakumar V."/>
            <person name="Gluck-Thaler E."/>
            <person name="Korotkin H.B."/>
            <person name="Matheny P.B."/>
            <person name="Slot J.C."/>
        </authorList>
    </citation>
    <scope>NUCLEOTIDE SEQUENCE [LARGE SCALE GENOMIC DNA]</scope>
    <source>
        <strain evidence="2 3">SRW20</strain>
    </source>
</reference>
<gene>
    <name evidence="2" type="ORF">CVT26_010020</name>
</gene>
<dbReference type="EMBL" id="NHYE01005618">
    <property type="protein sequence ID" value="PPQ66931.1"/>
    <property type="molecule type" value="Genomic_DNA"/>
</dbReference>
<sequence>MAGVKSILDIDIHIGIENVGMSRAEGRSETWTGDWTRADLPSLLSNPSIATCSTDRQPTNQRDGKAARKVERKERNPEREQAHVVHPNPAQGLIDSGLRVSETEINRASGNMYELRVQNQNANANAINCPFRGCG</sequence>
<feature type="region of interest" description="Disordered" evidence="1">
    <location>
        <begin position="46"/>
        <end position="96"/>
    </location>
</feature>
<feature type="compositionally biased region" description="Polar residues" evidence="1">
    <location>
        <begin position="46"/>
        <end position="61"/>
    </location>
</feature>
<accession>A0A409VKY2</accession>
<name>A0A409VKY2_9AGAR</name>
<dbReference type="InParanoid" id="A0A409VKY2"/>
<dbReference type="Proteomes" id="UP000284706">
    <property type="component" value="Unassembled WGS sequence"/>
</dbReference>
<dbReference type="AlphaFoldDB" id="A0A409VKY2"/>
<organism evidence="2 3">
    <name type="scientific">Gymnopilus dilepis</name>
    <dbReference type="NCBI Taxonomy" id="231916"/>
    <lineage>
        <taxon>Eukaryota</taxon>
        <taxon>Fungi</taxon>
        <taxon>Dikarya</taxon>
        <taxon>Basidiomycota</taxon>
        <taxon>Agaricomycotina</taxon>
        <taxon>Agaricomycetes</taxon>
        <taxon>Agaricomycetidae</taxon>
        <taxon>Agaricales</taxon>
        <taxon>Agaricineae</taxon>
        <taxon>Hymenogastraceae</taxon>
        <taxon>Gymnopilus</taxon>
    </lineage>
</organism>